<dbReference type="PROSITE" id="PS51257">
    <property type="entry name" value="PROKAR_LIPOPROTEIN"/>
    <property type="match status" value="1"/>
</dbReference>
<evidence type="ECO:0000256" key="5">
    <source>
        <dbReference type="SAM" id="SignalP"/>
    </source>
</evidence>
<dbReference type="PRINTS" id="PR01023">
    <property type="entry name" value="NAFLGMOTY"/>
</dbReference>
<evidence type="ECO:0000313" key="7">
    <source>
        <dbReference type="EMBL" id="PZA14814.1"/>
    </source>
</evidence>
<dbReference type="InterPro" id="IPR050330">
    <property type="entry name" value="Bact_OuterMem_StrucFunc"/>
</dbReference>
<feature type="signal peptide" evidence="5">
    <location>
        <begin position="1"/>
        <end position="29"/>
    </location>
</feature>
<dbReference type="CDD" id="cd07185">
    <property type="entry name" value="OmpA_C-like"/>
    <property type="match status" value="1"/>
</dbReference>
<dbReference type="PRINTS" id="PR01021">
    <property type="entry name" value="OMPADOMAIN"/>
</dbReference>
<dbReference type="InterPro" id="IPR006665">
    <property type="entry name" value="OmpA-like"/>
</dbReference>
<comment type="caution">
    <text evidence="7">The sequence shown here is derived from an EMBL/GenBank/DDBJ whole genome shotgun (WGS) entry which is preliminary data.</text>
</comment>
<dbReference type="InterPro" id="IPR006664">
    <property type="entry name" value="OMP_bac"/>
</dbReference>
<accession>A0A323UQQ3</accession>
<dbReference type="SUPFAM" id="SSF103088">
    <property type="entry name" value="OmpA-like"/>
    <property type="match status" value="1"/>
</dbReference>
<organism evidence="7 8">
    <name type="scientific">Parazoarcus communis SWub3 = DSM 12120</name>
    <dbReference type="NCBI Taxonomy" id="1121029"/>
    <lineage>
        <taxon>Bacteria</taxon>
        <taxon>Pseudomonadati</taxon>
        <taxon>Pseudomonadota</taxon>
        <taxon>Betaproteobacteria</taxon>
        <taxon>Rhodocyclales</taxon>
        <taxon>Zoogloeaceae</taxon>
        <taxon>Parazoarcus</taxon>
    </lineage>
</organism>
<dbReference type="PANTHER" id="PTHR30329">
    <property type="entry name" value="STATOR ELEMENT OF FLAGELLAR MOTOR COMPLEX"/>
    <property type="match status" value="1"/>
</dbReference>
<dbReference type="AlphaFoldDB" id="A0A323UQQ3"/>
<keyword evidence="8" id="KW-1185">Reference proteome</keyword>
<dbReference type="Proteomes" id="UP000248259">
    <property type="component" value="Unassembled WGS sequence"/>
</dbReference>
<dbReference type="Gene3D" id="3.30.1330.60">
    <property type="entry name" value="OmpA-like domain"/>
    <property type="match status" value="1"/>
</dbReference>
<dbReference type="InterPro" id="IPR036737">
    <property type="entry name" value="OmpA-like_sf"/>
</dbReference>
<feature type="chain" id="PRO_5016292884" evidence="5">
    <location>
        <begin position="30"/>
        <end position="193"/>
    </location>
</feature>
<evidence type="ECO:0000256" key="3">
    <source>
        <dbReference type="ARBA" id="ARBA00023237"/>
    </source>
</evidence>
<dbReference type="OrthoDB" id="9782229at2"/>
<keyword evidence="2 4" id="KW-0472">Membrane</keyword>
<evidence type="ECO:0000313" key="8">
    <source>
        <dbReference type="Proteomes" id="UP000248259"/>
    </source>
</evidence>
<sequence length="193" mass="20281">MRLSRLTTSPSVLYSLALSALLLSGCATQGRHVEPSAEPPATTVGATPAYDWAPLQQALSGALAEIPGAEVTTTAGNGLHLRIPVSDGFASGSAALKPTLVQVLDSLVAPLNDHPKVLIHIVGHTDSVGSEMYNLQLSIKRGEAVMEHLRSRGIVLARLSADGKGEAEPIADNGREAGRARNRRVEIVLTLDR</sequence>
<reference evidence="7 8" key="1">
    <citation type="submission" date="2018-06" db="EMBL/GenBank/DDBJ databases">
        <title>Azoarcus communis strain SWub3 genome.</title>
        <authorList>
            <person name="Zorraquino Salvo V."/>
            <person name="Toubiana D."/>
            <person name="Blumwald E."/>
        </authorList>
    </citation>
    <scope>NUCLEOTIDE SEQUENCE [LARGE SCALE GENOMIC DNA]</scope>
    <source>
        <strain evidence="7 8">SWub3</strain>
    </source>
</reference>
<dbReference type="GO" id="GO:0009279">
    <property type="term" value="C:cell outer membrane"/>
    <property type="evidence" value="ECO:0007669"/>
    <property type="project" value="UniProtKB-SubCell"/>
</dbReference>
<name>A0A323UQQ3_9RHOO</name>
<comment type="subcellular location">
    <subcellularLocation>
        <location evidence="1">Cell outer membrane</location>
    </subcellularLocation>
</comment>
<keyword evidence="5" id="KW-0732">Signal</keyword>
<protein>
    <submittedName>
        <fullName evidence="7">OmpA family protein</fullName>
    </submittedName>
</protein>
<dbReference type="Pfam" id="PF00691">
    <property type="entry name" value="OmpA"/>
    <property type="match status" value="1"/>
</dbReference>
<proteinExistence type="predicted"/>
<gene>
    <name evidence="7" type="ORF">DNK49_19655</name>
</gene>
<dbReference type="PROSITE" id="PS51123">
    <property type="entry name" value="OMPA_2"/>
    <property type="match status" value="1"/>
</dbReference>
<feature type="domain" description="OmpA-like" evidence="6">
    <location>
        <begin position="76"/>
        <end position="193"/>
    </location>
</feature>
<dbReference type="RefSeq" id="WP_110528737.1">
    <property type="nucleotide sequence ID" value="NZ_QKOE01000021.1"/>
</dbReference>
<dbReference type="EMBL" id="QKOE01000021">
    <property type="protein sequence ID" value="PZA14814.1"/>
    <property type="molecule type" value="Genomic_DNA"/>
</dbReference>
<dbReference type="PANTHER" id="PTHR30329:SF21">
    <property type="entry name" value="LIPOPROTEIN YIAD-RELATED"/>
    <property type="match status" value="1"/>
</dbReference>
<evidence type="ECO:0000256" key="4">
    <source>
        <dbReference type="PROSITE-ProRule" id="PRU00473"/>
    </source>
</evidence>
<evidence type="ECO:0000256" key="1">
    <source>
        <dbReference type="ARBA" id="ARBA00004442"/>
    </source>
</evidence>
<evidence type="ECO:0000259" key="6">
    <source>
        <dbReference type="PROSITE" id="PS51123"/>
    </source>
</evidence>
<evidence type="ECO:0000256" key="2">
    <source>
        <dbReference type="ARBA" id="ARBA00023136"/>
    </source>
</evidence>
<keyword evidence="3" id="KW-0998">Cell outer membrane</keyword>